<sequence length="385" mass="43968">MSSDRGKELSILELYNLSQGIQSTKGQKKSAITEDELGVYRTIFSIKFHALDAQAQKLFQEVIKEQQWQHQLLKSNDKRHHSTFRDQQMVRAQERMEDLASSSSVCQTGAESDERIDQLIKDTDAMIDNDKSERTPDLGLTEDIRNVMANFTNRQEVIDEASWSSEPRKFSLADLVECNYESCDRASCNVHCINGTLKWGKCLNICHRSKESILALPAQLDSTSKGINAEVVEGTQSNSTSELNSGSLRVDEQPLEGELNQASSWELLMKGPSKNRRFTNLAYTPPEVVEGKKILNISSSDFEEDNSVHEQLLVGHFIGRKLAYSFVKATLSALWALKGELEMSVRRNHFFFKFSNWDDRQNALEHGNQHIASRMFILREWHHFY</sequence>
<proteinExistence type="predicted"/>
<name>A0A7J7LZ06_9MAGN</name>
<evidence type="ECO:0000313" key="3">
    <source>
        <dbReference type="Proteomes" id="UP000541444"/>
    </source>
</evidence>
<dbReference type="Proteomes" id="UP000541444">
    <property type="component" value="Unassembled WGS sequence"/>
</dbReference>
<feature type="domain" description="DUF4283" evidence="1">
    <location>
        <begin position="307"/>
        <end position="382"/>
    </location>
</feature>
<accession>A0A7J7LZ06</accession>
<keyword evidence="3" id="KW-1185">Reference proteome</keyword>
<dbReference type="InterPro" id="IPR025558">
    <property type="entry name" value="DUF4283"/>
</dbReference>
<evidence type="ECO:0000313" key="2">
    <source>
        <dbReference type="EMBL" id="KAF6147804.1"/>
    </source>
</evidence>
<comment type="caution">
    <text evidence="2">The sequence shown here is derived from an EMBL/GenBank/DDBJ whole genome shotgun (WGS) entry which is preliminary data.</text>
</comment>
<dbReference type="AlphaFoldDB" id="A0A7J7LZ06"/>
<gene>
    <name evidence="2" type="ORF">GIB67_041896</name>
</gene>
<organism evidence="2 3">
    <name type="scientific">Kingdonia uniflora</name>
    <dbReference type="NCBI Taxonomy" id="39325"/>
    <lineage>
        <taxon>Eukaryota</taxon>
        <taxon>Viridiplantae</taxon>
        <taxon>Streptophyta</taxon>
        <taxon>Embryophyta</taxon>
        <taxon>Tracheophyta</taxon>
        <taxon>Spermatophyta</taxon>
        <taxon>Magnoliopsida</taxon>
        <taxon>Ranunculales</taxon>
        <taxon>Circaeasteraceae</taxon>
        <taxon>Kingdonia</taxon>
    </lineage>
</organism>
<protein>
    <recommendedName>
        <fullName evidence="1">DUF4283 domain-containing protein</fullName>
    </recommendedName>
</protein>
<dbReference type="Pfam" id="PF14111">
    <property type="entry name" value="DUF4283"/>
    <property type="match status" value="1"/>
</dbReference>
<dbReference type="EMBL" id="JACGCM010001873">
    <property type="protein sequence ID" value="KAF6147804.1"/>
    <property type="molecule type" value="Genomic_DNA"/>
</dbReference>
<evidence type="ECO:0000259" key="1">
    <source>
        <dbReference type="Pfam" id="PF14111"/>
    </source>
</evidence>
<reference evidence="2 3" key="1">
    <citation type="journal article" date="2020" name="IScience">
        <title>Genome Sequencing of the Endangered Kingdonia uniflora (Circaeasteraceae, Ranunculales) Reveals Potential Mechanisms of Evolutionary Specialization.</title>
        <authorList>
            <person name="Sun Y."/>
            <person name="Deng T."/>
            <person name="Zhang A."/>
            <person name="Moore M.J."/>
            <person name="Landis J.B."/>
            <person name="Lin N."/>
            <person name="Zhang H."/>
            <person name="Zhang X."/>
            <person name="Huang J."/>
            <person name="Zhang X."/>
            <person name="Sun H."/>
            <person name="Wang H."/>
        </authorList>
    </citation>
    <scope>NUCLEOTIDE SEQUENCE [LARGE SCALE GENOMIC DNA]</scope>
    <source>
        <strain evidence="2">TB1705</strain>
        <tissue evidence="2">Leaf</tissue>
    </source>
</reference>